<dbReference type="Proteomes" id="UP000028411">
    <property type="component" value="Unassembled WGS sequence"/>
</dbReference>
<dbReference type="GO" id="GO:0006281">
    <property type="term" value="P:DNA repair"/>
    <property type="evidence" value="ECO:0007669"/>
    <property type="project" value="InterPro"/>
</dbReference>
<dbReference type="PANTHER" id="PTHR35369">
    <property type="entry name" value="BLR3025 PROTEIN-RELATED"/>
    <property type="match status" value="1"/>
</dbReference>
<gene>
    <name evidence="3" type="ORF">BV95_04021</name>
</gene>
<dbReference type="eggNOG" id="COG0389">
    <property type="taxonomic scope" value="Bacteria"/>
</dbReference>
<dbReference type="PATRIC" id="fig|46429.4.peg.4009"/>
<keyword evidence="1" id="KW-0227">DNA damage</keyword>
<dbReference type="InterPro" id="IPR017961">
    <property type="entry name" value="DNA_pol_Y-fam_little_finger"/>
</dbReference>
<organism evidence="3 4">
    <name type="scientific">Sphingobium chlorophenolicum</name>
    <dbReference type="NCBI Taxonomy" id="46429"/>
    <lineage>
        <taxon>Bacteria</taxon>
        <taxon>Pseudomonadati</taxon>
        <taxon>Pseudomonadota</taxon>
        <taxon>Alphaproteobacteria</taxon>
        <taxon>Sphingomonadales</taxon>
        <taxon>Sphingomonadaceae</taxon>
        <taxon>Sphingobium</taxon>
    </lineage>
</organism>
<dbReference type="InterPro" id="IPR043502">
    <property type="entry name" value="DNA/RNA_pol_sf"/>
</dbReference>
<evidence type="ECO:0000256" key="1">
    <source>
        <dbReference type="ARBA" id="ARBA00022763"/>
    </source>
</evidence>
<protein>
    <submittedName>
        <fullName evidence="3">Putative nucleotidyltransferase</fullName>
    </submittedName>
</protein>
<comment type="caution">
    <text evidence="3">The sequence shown here is derived from an EMBL/GenBank/DDBJ whole genome shotgun (WGS) entry which is preliminary data.</text>
</comment>
<dbReference type="GO" id="GO:0016740">
    <property type="term" value="F:transferase activity"/>
    <property type="evidence" value="ECO:0007669"/>
    <property type="project" value="UniProtKB-KW"/>
</dbReference>
<dbReference type="GO" id="GO:0003684">
    <property type="term" value="F:damaged DNA binding"/>
    <property type="evidence" value="ECO:0007669"/>
    <property type="project" value="InterPro"/>
</dbReference>
<dbReference type="AlphaFoldDB" id="A0A081R958"/>
<dbReference type="EMBL" id="JFHR01000066">
    <property type="protein sequence ID" value="KEQ51731.1"/>
    <property type="molecule type" value="Genomic_DNA"/>
</dbReference>
<name>A0A081R958_SPHCR</name>
<evidence type="ECO:0000313" key="4">
    <source>
        <dbReference type="Proteomes" id="UP000028411"/>
    </source>
</evidence>
<feature type="domain" description="DNA polymerase Y-family little finger" evidence="2">
    <location>
        <begin position="258"/>
        <end position="353"/>
    </location>
</feature>
<dbReference type="PANTHER" id="PTHR35369:SF2">
    <property type="entry name" value="BLR3025 PROTEIN"/>
    <property type="match status" value="1"/>
</dbReference>
<dbReference type="Pfam" id="PF11799">
    <property type="entry name" value="IMS_C"/>
    <property type="match status" value="1"/>
</dbReference>
<reference evidence="3 4" key="1">
    <citation type="submission" date="2014-02" db="EMBL/GenBank/DDBJ databases">
        <title>Whole genome sequence of Sphingobium chlorophenolicum NBRC 16172.</title>
        <authorList>
            <person name="Gan H.M."/>
            <person name="Gan H.Y."/>
            <person name="Chew T.H."/>
            <person name="Savka M.A."/>
        </authorList>
    </citation>
    <scope>NUCLEOTIDE SEQUENCE [LARGE SCALE GENOMIC DNA]</scope>
    <source>
        <strain evidence="3 4">NBRC 16172</strain>
    </source>
</reference>
<keyword evidence="3" id="KW-0808">Transferase</keyword>
<evidence type="ECO:0000313" key="3">
    <source>
        <dbReference type="EMBL" id="KEQ51731.1"/>
    </source>
</evidence>
<sequence>MNAMTLAKGAEEQMAEKAVGHRRYLALWFPFLSIDRLRIARPDLWAQGEGPAVVVEQVRGAMRLATLDADALALGLTPGMTLADARAREPDLRIFDADPHGDQDWLERLCDGCARYTPIAALDSPFGLMLDISGCAHLWGGEEMLAREAADRLERHGVRVRHAMAGTAEGAHALCRFPVGAAADEDTALRRLPVEALRLEEESAVALRRAGLRTVGDLAARPASALAARFGEEAVDALHSLLGLGRRPLAPRRPRPAIRVERRFAEPMGSTAFALKTLEEMAAEAGERLSERGQGGRRFEALFFRSDGLAFPLRVETSLPVRDAPAIMRLVRERIDALADPLDPGFGFDMLRLAVPQVEPMAPTQLALEGGEARRQESVAALVDRLSIRAGRSRIQRLEPRDSHIPEQAQLALPAVESRAPASWPQRQETGDPPMRPLHLFDPPQPIDVVAQVPDGPPHRFRWRRALHEVTRFEGPERIAPEWWTAKDGALEGDSVGLTRDYYRVEDARGRRYWIFRHGLYGAEAVHPGWYMHGLFA</sequence>
<proteinExistence type="predicted"/>
<dbReference type="SUPFAM" id="SSF56672">
    <property type="entry name" value="DNA/RNA polymerases"/>
    <property type="match status" value="1"/>
</dbReference>
<dbReference type="CDD" id="cd03468">
    <property type="entry name" value="PolY_like"/>
    <property type="match status" value="1"/>
</dbReference>
<dbReference type="InterPro" id="IPR050356">
    <property type="entry name" value="SulA_CellDiv_inhibitor"/>
</dbReference>
<evidence type="ECO:0000259" key="2">
    <source>
        <dbReference type="Pfam" id="PF11799"/>
    </source>
</evidence>
<accession>A0A081R958</accession>